<gene>
    <name evidence="7" type="primary">atpI</name>
    <name evidence="7" type="ORF">GCM10008935_25690</name>
</gene>
<dbReference type="Proteomes" id="UP001500740">
    <property type="component" value="Unassembled WGS sequence"/>
</dbReference>
<evidence type="ECO:0000256" key="3">
    <source>
        <dbReference type="ARBA" id="ARBA00022692"/>
    </source>
</evidence>
<sequence length="129" mass="14549">MTDYKIMVNRQRKWMLYLLAIAVAGWGFSDYETIFAGLLLGQAIGFFNLYLIQKKIDVVGEKAANNQTAKSFGTLSRFAGAALLVVVVLRFPEYFHLIAAIVGLMTPYIVIMIDFIIHHKETTTTKRGE</sequence>
<keyword evidence="5 6" id="KW-0472">Membrane</keyword>
<keyword evidence="3 6" id="KW-0812">Transmembrane</keyword>
<name>A0ABN1A6C5_9BACI</name>
<keyword evidence="2" id="KW-1003">Cell membrane</keyword>
<keyword evidence="8" id="KW-1185">Reference proteome</keyword>
<comment type="caution">
    <text evidence="7">The sequence shown here is derived from an EMBL/GenBank/DDBJ whole genome shotgun (WGS) entry which is preliminary data.</text>
</comment>
<dbReference type="PANTHER" id="PTHR40035">
    <property type="entry name" value="ATP SYNTHASE PROTEIN I"/>
    <property type="match status" value="1"/>
</dbReference>
<feature type="transmembrane region" description="Helical" evidence="6">
    <location>
        <begin position="12"/>
        <end position="28"/>
    </location>
</feature>
<dbReference type="InterPro" id="IPR039072">
    <property type="entry name" value="ATP_synth_I_Bacilli"/>
</dbReference>
<proteinExistence type="predicted"/>
<evidence type="ECO:0000256" key="2">
    <source>
        <dbReference type="ARBA" id="ARBA00022475"/>
    </source>
</evidence>
<evidence type="ECO:0000256" key="4">
    <source>
        <dbReference type="ARBA" id="ARBA00022989"/>
    </source>
</evidence>
<dbReference type="PANTHER" id="PTHR40035:SF1">
    <property type="entry name" value="ATP SYNTHASE PROTEIN I"/>
    <property type="match status" value="1"/>
</dbReference>
<reference evidence="7 8" key="1">
    <citation type="journal article" date="2019" name="Int. J. Syst. Evol. Microbiol.">
        <title>The Global Catalogue of Microorganisms (GCM) 10K type strain sequencing project: providing services to taxonomists for standard genome sequencing and annotation.</title>
        <authorList>
            <consortium name="The Broad Institute Genomics Platform"/>
            <consortium name="The Broad Institute Genome Sequencing Center for Infectious Disease"/>
            <person name="Wu L."/>
            <person name="Ma J."/>
        </authorList>
    </citation>
    <scope>NUCLEOTIDE SEQUENCE [LARGE SCALE GENOMIC DNA]</scope>
    <source>
        <strain evidence="7 8">JCM 14193</strain>
    </source>
</reference>
<comment type="subcellular location">
    <subcellularLocation>
        <location evidence="1">Cell membrane</location>
        <topology evidence="1">Multi-pass membrane protein</topology>
    </subcellularLocation>
</comment>
<dbReference type="Pfam" id="PF03899">
    <property type="entry name" value="ATP-synt_I"/>
    <property type="match status" value="1"/>
</dbReference>
<evidence type="ECO:0000256" key="5">
    <source>
        <dbReference type="ARBA" id="ARBA00023136"/>
    </source>
</evidence>
<evidence type="ECO:0000313" key="8">
    <source>
        <dbReference type="Proteomes" id="UP001500740"/>
    </source>
</evidence>
<evidence type="ECO:0000313" key="7">
    <source>
        <dbReference type="EMBL" id="GAA0468683.1"/>
    </source>
</evidence>
<feature type="transmembrane region" description="Helical" evidence="6">
    <location>
        <begin position="34"/>
        <end position="52"/>
    </location>
</feature>
<dbReference type="InterPro" id="IPR005598">
    <property type="entry name" value="ATP_synth_I"/>
</dbReference>
<keyword evidence="4 6" id="KW-1133">Transmembrane helix</keyword>
<dbReference type="EMBL" id="BAAACZ010000024">
    <property type="protein sequence ID" value="GAA0468683.1"/>
    <property type="molecule type" value="Genomic_DNA"/>
</dbReference>
<accession>A0ABN1A6C5</accession>
<feature type="transmembrane region" description="Helical" evidence="6">
    <location>
        <begin position="97"/>
        <end position="117"/>
    </location>
</feature>
<feature type="transmembrane region" description="Helical" evidence="6">
    <location>
        <begin position="72"/>
        <end position="91"/>
    </location>
</feature>
<evidence type="ECO:0000256" key="6">
    <source>
        <dbReference type="SAM" id="Phobius"/>
    </source>
</evidence>
<evidence type="ECO:0000256" key="1">
    <source>
        <dbReference type="ARBA" id="ARBA00004651"/>
    </source>
</evidence>
<protein>
    <submittedName>
        <fullName evidence="7">ATP synthase subunit I</fullName>
    </submittedName>
</protein>
<organism evidence="7 8">
    <name type="scientific">Alkalibacillus silvisoli</name>
    <dbReference type="NCBI Taxonomy" id="392823"/>
    <lineage>
        <taxon>Bacteria</taxon>
        <taxon>Bacillati</taxon>
        <taxon>Bacillota</taxon>
        <taxon>Bacilli</taxon>
        <taxon>Bacillales</taxon>
        <taxon>Bacillaceae</taxon>
        <taxon>Alkalibacillus</taxon>
    </lineage>
</organism>
<dbReference type="RefSeq" id="WP_343784169.1">
    <property type="nucleotide sequence ID" value="NZ_BAAACZ010000024.1"/>
</dbReference>